<dbReference type="GO" id="GO:0055046">
    <property type="term" value="P:microgametogenesis"/>
    <property type="evidence" value="ECO:0007669"/>
    <property type="project" value="UniProtKB-ARBA"/>
</dbReference>
<dbReference type="GO" id="GO:0007018">
    <property type="term" value="P:microtubule-based movement"/>
    <property type="evidence" value="ECO:0007669"/>
    <property type="project" value="InterPro"/>
</dbReference>
<dbReference type="Proteomes" id="UP001454036">
    <property type="component" value="Unassembled WGS sequence"/>
</dbReference>
<keyword evidence="1" id="KW-0493">Microtubule</keyword>
<dbReference type="Gene3D" id="3.40.850.10">
    <property type="entry name" value="Kinesin motor domain"/>
    <property type="match status" value="1"/>
</dbReference>
<protein>
    <submittedName>
        <fullName evidence="11">Microtubule binding motor protein</fullName>
    </submittedName>
</protein>
<feature type="coiled-coil region" evidence="8">
    <location>
        <begin position="1032"/>
        <end position="1111"/>
    </location>
</feature>
<feature type="domain" description="Kinesin motor" evidence="10">
    <location>
        <begin position="92"/>
        <end position="425"/>
    </location>
</feature>
<keyword evidence="2 7" id="KW-0547">Nucleotide-binding</keyword>
<dbReference type="GO" id="GO:0007112">
    <property type="term" value="P:male meiosis cytokinesis"/>
    <property type="evidence" value="ECO:0007669"/>
    <property type="project" value="UniProtKB-ARBA"/>
</dbReference>
<dbReference type="AlphaFoldDB" id="A0AAV3QIZ7"/>
<dbReference type="GO" id="GO:0005874">
    <property type="term" value="C:microtubule"/>
    <property type="evidence" value="ECO:0007669"/>
    <property type="project" value="UniProtKB-KW"/>
</dbReference>
<dbReference type="GO" id="GO:0009524">
    <property type="term" value="C:phragmoplast"/>
    <property type="evidence" value="ECO:0007669"/>
    <property type="project" value="UniProtKB-ARBA"/>
</dbReference>
<dbReference type="InterPro" id="IPR001752">
    <property type="entry name" value="Kinesin_motor_dom"/>
</dbReference>
<organism evidence="11 12">
    <name type="scientific">Lithospermum erythrorhizon</name>
    <name type="common">Purple gromwell</name>
    <name type="synonym">Lithospermum officinale var. erythrorhizon</name>
    <dbReference type="NCBI Taxonomy" id="34254"/>
    <lineage>
        <taxon>Eukaryota</taxon>
        <taxon>Viridiplantae</taxon>
        <taxon>Streptophyta</taxon>
        <taxon>Embryophyta</taxon>
        <taxon>Tracheophyta</taxon>
        <taxon>Spermatophyta</taxon>
        <taxon>Magnoliopsida</taxon>
        <taxon>eudicotyledons</taxon>
        <taxon>Gunneridae</taxon>
        <taxon>Pentapetalae</taxon>
        <taxon>asterids</taxon>
        <taxon>lamiids</taxon>
        <taxon>Boraginales</taxon>
        <taxon>Boraginaceae</taxon>
        <taxon>Boraginoideae</taxon>
        <taxon>Lithospermeae</taxon>
        <taxon>Lithospermum</taxon>
    </lineage>
</organism>
<proteinExistence type="inferred from homology"/>
<gene>
    <name evidence="11" type="ORF">LIER_18935</name>
</gene>
<evidence type="ECO:0000259" key="10">
    <source>
        <dbReference type="PROSITE" id="PS50067"/>
    </source>
</evidence>
<dbReference type="InterPro" id="IPR044986">
    <property type="entry name" value="KIF15/KIN-12"/>
</dbReference>
<dbReference type="FunFam" id="3.40.850.10:FF:000052">
    <property type="entry name" value="Kinesin-like protein KIN-12F"/>
    <property type="match status" value="1"/>
</dbReference>
<dbReference type="InterPro" id="IPR036961">
    <property type="entry name" value="Kinesin_motor_dom_sf"/>
</dbReference>
<dbReference type="PANTHER" id="PTHR37739:SF16">
    <property type="entry name" value="KINESIN-LIKE PROTEIN"/>
    <property type="match status" value="1"/>
</dbReference>
<evidence type="ECO:0000256" key="7">
    <source>
        <dbReference type="PROSITE-ProRule" id="PRU00283"/>
    </source>
</evidence>
<keyword evidence="3 7" id="KW-0067">ATP-binding</keyword>
<keyword evidence="4 8" id="KW-0175">Coiled coil</keyword>
<dbReference type="GO" id="GO:0003777">
    <property type="term" value="F:microtubule motor activity"/>
    <property type="evidence" value="ECO:0007669"/>
    <property type="project" value="InterPro"/>
</dbReference>
<dbReference type="SMART" id="SM00129">
    <property type="entry name" value="KISc"/>
    <property type="match status" value="1"/>
</dbReference>
<evidence type="ECO:0000313" key="11">
    <source>
        <dbReference type="EMBL" id="GAA0162951.1"/>
    </source>
</evidence>
<evidence type="ECO:0000256" key="3">
    <source>
        <dbReference type="ARBA" id="ARBA00022840"/>
    </source>
</evidence>
<dbReference type="GO" id="GO:0080175">
    <property type="term" value="P:phragmoplast microtubule organization"/>
    <property type="evidence" value="ECO:0007669"/>
    <property type="project" value="UniProtKB-ARBA"/>
</dbReference>
<comment type="caution">
    <text evidence="11">The sequence shown here is derived from an EMBL/GenBank/DDBJ whole genome shotgun (WGS) entry which is preliminary data.</text>
</comment>
<evidence type="ECO:0000256" key="6">
    <source>
        <dbReference type="ARBA" id="ARBA00034488"/>
    </source>
</evidence>
<dbReference type="SUPFAM" id="SSF52540">
    <property type="entry name" value="P-loop containing nucleoside triphosphate hydrolases"/>
    <property type="match status" value="1"/>
</dbReference>
<dbReference type="PRINTS" id="PR00380">
    <property type="entry name" value="KINESINHEAVY"/>
</dbReference>
<accession>A0AAV3QIZ7</accession>
<dbReference type="Pfam" id="PF00225">
    <property type="entry name" value="Kinesin"/>
    <property type="match status" value="1"/>
</dbReference>
<name>A0AAV3QIZ7_LITER</name>
<evidence type="ECO:0000256" key="4">
    <source>
        <dbReference type="ARBA" id="ARBA00023054"/>
    </source>
</evidence>
<evidence type="ECO:0000256" key="5">
    <source>
        <dbReference type="ARBA" id="ARBA00023175"/>
    </source>
</evidence>
<reference evidence="11 12" key="1">
    <citation type="submission" date="2024-01" db="EMBL/GenBank/DDBJ databases">
        <title>The complete chloroplast genome sequence of Lithospermum erythrorhizon: insights into the phylogenetic relationship among Boraginaceae species and the maternal lineages of purple gromwells.</title>
        <authorList>
            <person name="Okada T."/>
            <person name="Watanabe K."/>
        </authorList>
    </citation>
    <scope>NUCLEOTIDE SEQUENCE [LARGE SCALE GENOMIC DNA]</scope>
</reference>
<dbReference type="EMBL" id="BAABME010004608">
    <property type="protein sequence ID" value="GAA0162951.1"/>
    <property type="molecule type" value="Genomic_DNA"/>
</dbReference>
<feature type="binding site" evidence="7">
    <location>
        <begin position="163"/>
        <end position="170"/>
    </location>
    <ligand>
        <name>ATP</name>
        <dbReference type="ChEBI" id="CHEBI:30616"/>
    </ligand>
</feature>
<evidence type="ECO:0000256" key="2">
    <source>
        <dbReference type="ARBA" id="ARBA00022741"/>
    </source>
</evidence>
<sequence length="1165" mass="131451">MAETRFLGNITTSSIKNFFPKSLSATNKFNKKSKFNAENVAPLNPNIITDDNHLSSSINFPQKSSLKVASFAKEVTKIEAKQEEEALKLDPPVKVVVRIRPASGGDRTVRKVADDVISVGDRKFAFDSIFDLNSTQDDVFQLVGVPLVKNALAGYNTSILAYGQSGSGKSFTMWGPPSAMVDCPSEDGPQGIAPRVFQSLFADIQREQENSEGRQINYQFRCSFLEIYNDQIGDLLDPTQRNLEINDDAKTGFYIENLTEEYVACYEDVTQIMIKGLSSRKVGATSNNSKSSRSHIVFTCMIESWCKESSSKCFGSSRTSRISLIDLAGFEKNMVDDAGKNSTKERKFVKKSTSQLGHLVNLLVSRNENDDPDRVPYKTSCLTHLLKQSLGGNAKLSVICSISSGNKCVGETVSTLRFGQRVKMVQNKPMINQITEDDVNDLSDRIRQLKDELIREKANSGNTTGNVSSYSRSRSTRESLNQLRLSINRSLLLPRIENDSEKEVQISEHDVKELHVQIETLQGASDDDVKDTSSRTRDSTRFFSAEGCGETDITCEQYMSCSDISEDDEEISSEAAQPEALLKVPEEIPNEEMSINHASKPSIEINSHHQPTILEGPMLSESPKIRSNQRSMVLPLDKEPKQDVLEIYKSTEMSHRPSDIIRSSLRYSRVFSGPTESLAASLHRGLQIIDHHQRNSMSDRSSVSFSFEHLAIKPSSSADKVSASLPTLSEERESVNAPSASYLCVNCQKTEISSPKVQDSLKEKWIVSVNDASKDANVDLVQPTTREQELQTLCKEQEAKIGLLNQMLMQYKKETDQNAIMECHDDAPHSLETKVLTWSAGDNLMTVSEDVDRTDKRKSYDENERGALLMEIESLKKKLQVYTDSSAKKSIDKIRSSLLSQSMQLRKSRAFTQGLSEEELEKEREKLTEMESEWISLTDELRIDIEYHRQHAEQMEMELRLEKKCTEELDDVVKRSVLAHARMVEHYVELQERYNDLAAKHKSILGGVEDIKRAAARAGTKGCGSRFQKAMVKELSALRVEREREREMLKKENISLKMQLRDTADAVHAAGELLARLREAEEAEKIAEERFTDMQEENERLKKQIEKVKRKHKMEIVTMKQFLAESRLPGSAIQPLYRQEDSDSLPYDDDQAWKAEFGAIYQEHL</sequence>
<dbReference type="PANTHER" id="PTHR37739">
    <property type="entry name" value="KINESIN-LIKE PROTEIN KIN-12D"/>
    <property type="match status" value="1"/>
</dbReference>
<evidence type="ECO:0000256" key="9">
    <source>
        <dbReference type="SAM" id="MobiDB-lite"/>
    </source>
</evidence>
<dbReference type="GO" id="GO:0005524">
    <property type="term" value="F:ATP binding"/>
    <property type="evidence" value="ECO:0007669"/>
    <property type="project" value="UniProtKB-UniRule"/>
</dbReference>
<feature type="coiled-coil region" evidence="8">
    <location>
        <begin position="913"/>
        <end position="940"/>
    </location>
</feature>
<keyword evidence="12" id="KW-1185">Reference proteome</keyword>
<evidence type="ECO:0000256" key="1">
    <source>
        <dbReference type="ARBA" id="ARBA00022701"/>
    </source>
</evidence>
<dbReference type="PROSITE" id="PS50067">
    <property type="entry name" value="KINESIN_MOTOR_2"/>
    <property type="match status" value="1"/>
</dbReference>
<keyword evidence="5 7" id="KW-0505">Motor protein</keyword>
<dbReference type="GO" id="GO:0008017">
    <property type="term" value="F:microtubule binding"/>
    <property type="evidence" value="ECO:0007669"/>
    <property type="project" value="InterPro"/>
</dbReference>
<dbReference type="InterPro" id="IPR027417">
    <property type="entry name" value="P-loop_NTPase"/>
</dbReference>
<evidence type="ECO:0000313" key="12">
    <source>
        <dbReference type="Proteomes" id="UP001454036"/>
    </source>
</evidence>
<evidence type="ECO:0000256" key="8">
    <source>
        <dbReference type="SAM" id="Coils"/>
    </source>
</evidence>
<comment type="similarity">
    <text evidence="6">Belongs to the TRAFAC class myosin-kinesin ATPase superfamily. Kinesin family. KIN-12 subfamily.</text>
</comment>
<feature type="region of interest" description="Disordered" evidence="9">
    <location>
        <begin position="455"/>
        <end position="475"/>
    </location>
</feature>